<organism evidence="3">
    <name type="scientific">gut metagenome</name>
    <dbReference type="NCBI Taxonomy" id="749906"/>
    <lineage>
        <taxon>unclassified sequences</taxon>
        <taxon>metagenomes</taxon>
        <taxon>organismal metagenomes</taxon>
    </lineage>
</organism>
<dbReference type="Gene3D" id="3.40.50.720">
    <property type="entry name" value="NAD(P)-binding Rossmann-like Domain"/>
    <property type="match status" value="1"/>
</dbReference>
<feature type="domain" description="NAD-dependent epimerase/dehydratase" evidence="2">
    <location>
        <begin position="2"/>
        <end position="168"/>
    </location>
</feature>
<reference evidence="3" key="1">
    <citation type="journal article" date="2012" name="PLoS ONE">
        <title>Gene sets for utilization of primary and secondary nutrition supplies in the distal gut of endangered iberian lynx.</title>
        <authorList>
            <person name="Alcaide M."/>
            <person name="Messina E."/>
            <person name="Richter M."/>
            <person name="Bargiela R."/>
            <person name="Peplies J."/>
            <person name="Huws S.A."/>
            <person name="Newbold C.J."/>
            <person name="Golyshin P.N."/>
            <person name="Simon M.A."/>
            <person name="Lopez G."/>
            <person name="Yakimov M.M."/>
            <person name="Ferrer M."/>
        </authorList>
    </citation>
    <scope>NUCLEOTIDE SEQUENCE</scope>
</reference>
<proteinExistence type="inferred from homology"/>
<gene>
    <name evidence="3" type="ORF">EVA_13009</name>
</gene>
<evidence type="ECO:0000259" key="2">
    <source>
        <dbReference type="Pfam" id="PF01370"/>
    </source>
</evidence>
<accession>J9GHH3</accession>
<dbReference type="InterPro" id="IPR051225">
    <property type="entry name" value="NAD(P)_epim/dehydratase"/>
</dbReference>
<dbReference type="InterPro" id="IPR001509">
    <property type="entry name" value="Epimerase_deHydtase"/>
</dbReference>
<dbReference type="GO" id="GO:0006567">
    <property type="term" value="P:L-threonine catabolic process"/>
    <property type="evidence" value="ECO:0007669"/>
    <property type="project" value="TreeGrafter"/>
</dbReference>
<dbReference type="Pfam" id="PF01370">
    <property type="entry name" value="Epimerase"/>
    <property type="match status" value="1"/>
</dbReference>
<dbReference type="PANTHER" id="PTHR42687">
    <property type="entry name" value="L-THREONINE 3-DEHYDROGENASE"/>
    <property type="match status" value="1"/>
</dbReference>
<evidence type="ECO:0000256" key="1">
    <source>
        <dbReference type="ARBA" id="ARBA00007637"/>
    </source>
</evidence>
<dbReference type="PANTHER" id="PTHR42687:SF1">
    <property type="entry name" value="L-THREONINE 3-DEHYDROGENASE, MITOCHONDRIAL"/>
    <property type="match status" value="1"/>
</dbReference>
<dbReference type="EMBL" id="AMCI01004059">
    <property type="protein sequence ID" value="EJW98884.1"/>
    <property type="molecule type" value="Genomic_DNA"/>
</dbReference>
<evidence type="ECO:0000313" key="3">
    <source>
        <dbReference type="EMBL" id="EJW98884.1"/>
    </source>
</evidence>
<sequence length="260" mass="29028">RKVIDYFRIDTVMNLAALLSATAENNPLKAWRVGVDGVIGLLEIARDRKLSVFTPSSIGVFGASTPLKFTPQDTVCRPRTIYGITKVADELLGDYYHLKYGVDARSVRYPGLISYVTPPGGGTTDYAVDIYWQAVRTGHYISPLARGTYLPMMFMDDALRAAVELMEADPGQLKHFNGFNVSAMSFAPEEIAASIRRVIPEFDIGYAVNPLLQSIADSWPDALDDSAAMEEWHWQPRYGLDDMTDIMIREIRRQLGKKNA</sequence>
<dbReference type="GO" id="GO:0008743">
    <property type="term" value="F:L-threonine 3-dehydrogenase activity"/>
    <property type="evidence" value="ECO:0007669"/>
    <property type="project" value="TreeGrafter"/>
</dbReference>
<feature type="non-terminal residue" evidence="3">
    <location>
        <position position="1"/>
    </location>
</feature>
<dbReference type="SUPFAM" id="SSF51735">
    <property type="entry name" value="NAD(P)-binding Rossmann-fold domains"/>
    <property type="match status" value="1"/>
</dbReference>
<name>J9GHH3_9ZZZZ</name>
<dbReference type="AlphaFoldDB" id="J9GHH3"/>
<dbReference type="InterPro" id="IPR036291">
    <property type="entry name" value="NAD(P)-bd_dom_sf"/>
</dbReference>
<comment type="similarity">
    <text evidence="1">Belongs to the NAD(P)-dependent epimerase/dehydratase family.</text>
</comment>
<protein>
    <submittedName>
        <fullName evidence="3">NAD dependent epimerase/dehydratase family protein</fullName>
    </submittedName>
</protein>
<comment type="caution">
    <text evidence="3">The sequence shown here is derived from an EMBL/GenBank/DDBJ whole genome shotgun (WGS) entry which is preliminary data.</text>
</comment>